<protein>
    <submittedName>
        <fullName evidence="4">Small cell adhesion glycoprotein</fullName>
    </submittedName>
</protein>
<dbReference type="GeneID" id="103365940"/>
<evidence type="ECO:0000256" key="1">
    <source>
        <dbReference type="SAM" id="MobiDB-lite"/>
    </source>
</evidence>
<keyword evidence="2" id="KW-0812">Transmembrane</keyword>
<evidence type="ECO:0000256" key="2">
    <source>
        <dbReference type="SAM" id="Phobius"/>
    </source>
</evidence>
<feature type="transmembrane region" description="Helical" evidence="2">
    <location>
        <begin position="53"/>
        <end position="77"/>
    </location>
</feature>
<accession>A0A9Y4N8P2</accession>
<dbReference type="RefSeq" id="XP_008291747.1">
    <property type="nucleotide sequence ID" value="XM_008293525.1"/>
</dbReference>
<evidence type="ECO:0000313" key="3">
    <source>
        <dbReference type="Proteomes" id="UP000694891"/>
    </source>
</evidence>
<organism evidence="3 4">
    <name type="scientific">Stegastes partitus</name>
    <name type="common">bicolor damselfish</name>
    <dbReference type="NCBI Taxonomy" id="144197"/>
    <lineage>
        <taxon>Eukaryota</taxon>
        <taxon>Metazoa</taxon>
        <taxon>Chordata</taxon>
        <taxon>Craniata</taxon>
        <taxon>Vertebrata</taxon>
        <taxon>Euteleostomi</taxon>
        <taxon>Actinopterygii</taxon>
        <taxon>Neopterygii</taxon>
        <taxon>Teleostei</taxon>
        <taxon>Neoteleostei</taxon>
        <taxon>Acanthomorphata</taxon>
        <taxon>Ovalentaria</taxon>
        <taxon>Pomacentridae</taxon>
        <taxon>Stegastes</taxon>
    </lineage>
</organism>
<sequence>MNDTDNMTTLAPLLPKAVTQTTDVATSTSLPTDPATTIIQVVTTAVPSGPDSAVIAVVIVLILLTLAALGFLLYRYLCHNKGAYRTTGELAPGEDPDEDYGNQAVSEKKEYFI</sequence>
<evidence type="ECO:0000313" key="4">
    <source>
        <dbReference type="RefSeq" id="XP_008291747.1"/>
    </source>
</evidence>
<keyword evidence="3" id="KW-1185">Reference proteome</keyword>
<keyword evidence="2" id="KW-0472">Membrane</keyword>
<dbReference type="AlphaFoldDB" id="A0A9Y4N8P2"/>
<gene>
    <name evidence="4" type="primary">LOC103365940</name>
</gene>
<proteinExistence type="predicted"/>
<name>A0A9Y4N8P2_9TELE</name>
<dbReference type="Proteomes" id="UP000694891">
    <property type="component" value="Unplaced"/>
</dbReference>
<keyword evidence="2" id="KW-1133">Transmembrane helix</keyword>
<reference evidence="4" key="1">
    <citation type="submission" date="2025-08" db="UniProtKB">
        <authorList>
            <consortium name="RefSeq"/>
        </authorList>
    </citation>
    <scope>IDENTIFICATION</scope>
</reference>
<feature type="region of interest" description="Disordered" evidence="1">
    <location>
        <begin position="87"/>
        <end position="113"/>
    </location>
</feature>